<sequence>MGSGQSKPVFDASSSSSSPENSAARLDASSVATDASILTSSEDSSNPTSSKGGCPMKNADGSYRTMPGFSSLFGRPVGHPQIPDSKQPGQDSDKETAIETKAKSSRGCPVKHQDDKQRGLNIFSRFGPGPGSSNLDSNSNTKSTQQYDVYSRPIPIDPSNNMPIANPTNLARNSLPASSQSTQLPTERVSSTIPKGGTEGGTWTYPSPQMFWNALARKGKLGDTKEEDMETVVAIHNAMNEGTWTKVLEWEEVIGEGQPKLSRFMGRPTDLSPKAFFKHYLLSHPLPFDRHDWTILRPSGEEVRYVIDYYHDVDAENDNTSIEDLQIGRSGKVNSLLVDVRPALDGFSEAWGRMVSMPLAVRGCESIVDCVLGGGEGKGTKSEFEPLPLMPSKTLKNSVAESKEVWENIQKSAKGADGSDACDSAVMDASVTSSEAAKIAESFATILKQCQDVKADLKNCNSDEECRKAFMGMTVCAGKVMCPLQHKSFVDTLNGVSSSDGLDEMADAKINTAFEILGECVASYDKKASIAKKQHPDVFANIIGK</sequence>
<dbReference type="Pfam" id="PF01265">
    <property type="entry name" value="Cyto_heme_lyase"/>
    <property type="match status" value="2"/>
</dbReference>
<keyword evidence="4 10" id="KW-0479">Metal-binding</keyword>
<dbReference type="PANTHER" id="PTHR12743:SF8">
    <property type="entry name" value="PROTEIN HRI1"/>
    <property type="match status" value="1"/>
</dbReference>
<dbReference type="PROSITE" id="PS00822">
    <property type="entry name" value="CYTO_HEME_LYASE_2"/>
    <property type="match status" value="1"/>
</dbReference>
<evidence type="ECO:0000256" key="10">
    <source>
        <dbReference type="RuleBase" id="RU363130"/>
    </source>
</evidence>
<dbReference type="GO" id="GO:0046872">
    <property type="term" value="F:metal ion binding"/>
    <property type="evidence" value="ECO:0007669"/>
    <property type="project" value="UniProtKB-KW"/>
</dbReference>
<keyword evidence="3 10" id="KW-0349">Heme</keyword>
<protein>
    <recommendedName>
        <fullName evidence="10">Holocytochrome c-type synthase</fullName>
        <ecNumber evidence="10">4.4.1.17</ecNumber>
    </recommendedName>
</protein>
<comment type="catalytic activity">
    <reaction evidence="10">
        <text>holo-[cytochrome c] = apo-[cytochrome c] + heme b</text>
        <dbReference type="Rhea" id="RHEA:22648"/>
        <dbReference type="Rhea" id="RHEA-COMP:10725"/>
        <dbReference type="Rhea" id="RHEA-COMP:10726"/>
        <dbReference type="ChEBI" id="CHEBI:29950"/>
        <dbReference type="ChEBI" id="CHEBI:60344"/>
        <dbReference type="ChEBI" id="CHEBI:83739"/>
        <dbReference type="EC" id="4.4.1.17"/>
    </reaction>
</comment>
<organism evidence="12 13">
    <name type="scientific">Cyclotella cryptica</name>
    <dbReference type="NCBI Taxonomy" id="29204"/>
    <lineage>
        <taxon>Eukaryota</taxon>
        <taxon>Sar</taxon>
        <taxon>Stramenopiles</taxon>
        <taxon>Ochrophyta</taxon>
        <taxon>Bacillariophyta</taxon>
        <taxon>Coscinodiscophyceae</taxon>
        <taxon>Thalassiosirophycidae</taxon>
        <taxon>Stephanodiscales</taxon>
        <taxon>Stephanodiscaceae</taxon>
        <taxon>Cyclotella</taxon>
    </lineage>
</organism>
<evidence type="ECO:0000256" key="5">
    <source>
        <dbReference type="ARBA" id="ARBA00022792"/>
    </source>
</evidence>
<feature type="region of interest" description="Disordered" evidence="11">
    <location>
        <begin position="168"/>
        <end position="202"/>
    </location>
</feature>
<dbReference type="EC" id="4.4.1.17" evidence="10"/>
<proteinExistence type="inferred from homology"/>
<evidence type="ECO:0000256" key="8">
    <source>
        <dbReference type="ARBA" id="ARBA00023136"/>
    </source>
</evidence>
<evidence type="ECO:0000313" key="13">
    <source>
        <dbReference type="Proteomes" id="UP001516023"/>
    </source>
</evidence>
<feature type="compositionally biased region" description="Polar residues" evidence="11">
    <location>
        <begin position="30"/>
        <end position="39"/>
    </location>
</feature>
<feature type="compositionally biased region" description="Polar residues" evidence="11">
    <location>
        <begin position="168"/>
        <end position="193"/>
    </location>
</feature>
<evidence type="ECO:0000256" key="4">
    <source>
        <dbReference type="ARBA" id="ARBA00022723"/>
    </source>
</evidence>
<reference evidence="12 13" key="1">
    <citation type="journal article" date="2020" name="G3 (Bethesda)">
        <title>Improved Reference Genome for Cyclotella cryptica CCMP332, a Model for Cell Wall Morphogenesis, Salinity Adaptation, and Lipid Production in Diatoms (Bacillariophyta).</title>
        <authorList>
            <person name="Roberts W.R."/>
            <person name="Downey K.M."/>
            <person name="Ruck E.C."/>
            <person name="Traller J.C."/>
            <person name="Alverson A.J."/>
        </authorList>
    </citation>
    <scope>NUCLEOTIDE SEQUENCE [LARGE SCALE GENOMIC DNA]</scope>
    <source>
        <strain evidence="12 13">CCMP332</strain>
    </source>
</reference>
<dbReference type="Proteomes" id="UP001516023">
    <property type="component" value="Unassembled WGS sequence"/>
</dbReference>
<dbReference type="EMBL" id="JABMIG020000029">
    <property type="protein sequence ID" value="KAL3801091.1"/>
    <property type="molecule type" value="Genomic_DNA"/>
</dbReference>
<feature type="compositionally biased region" description="Basic and acidic residues" evidence="11">
    <location>
        <begin position="91"/>
        <end position="102"/>
    </location>
</feature>
<keyword evidence="9 10" id="KW-0456">Lyase</keyword>
<keyword evidence="8 10" id="KW-0472">Membrane</keyword>
<accession>A0ABD3QMD1</accession>
<keyword evidence="7 10" id="KW-0496">Mitochondrion</keyword>
<dbReference type="GO" id="GO:0004408">
    <property type="term" value="F:holocytochrome-c synthase activity"/>
    <property type="evidence" value="ECO:0007669"/>
    <property type="project" value="UniProtKB-EC"/>
</dbReference>
<evidence type="ECO:0000313" key="12">
    <source>
        <dbReference type="EMBL" id="KAL3801091.1"/>
    </source>
</evidence>
<keyword evidence="6 10" id="KW-0408">Iron</keyword>
<comment type="similarity">
    <text evidence="2 10">Belongs to the cytochrome c-type heme lyase family.</text>
</comment>
<gene>
    <name evidence="12" type="ORF">HJC23_002384</name>
</gene>
<evidence type="ECO:0000256" key="7">
    <source>
        <dbReference type="ARBA" id="ARBA00023128"/>
    </source>
</evidence>
<keyword evidence="5 10" id="KW-0999">Mitochondrion inner membrane</keyword>
<keyword evidence="13" id="KW-1185">Reference proteome</keyword>
<comment type="function">
    <text evidence="10">Lyase that catalyzes the covalent linking of the heme group to the cytochrome C apoprotein to produce the mature functional cytochrome.</text>
</comment>
<evidence type="ECO:0000256" key="6">
    <source>
        <dbReference type="ARBA" id="ARBA00023004"/>
    </source>
</evidence>
<dbReference type="InterPro" id="IPR000511">
    <property type="entry name" value="Holocyt_c/c1_synthase"/>
</dbReference>
<dbReference type="GO" id="GO:0005743">
    <property type="term" value="C:mitochondrial inner membrane"/>
    <property type="evidence" value="ECO:0007669"/>
    <property type="project" value="UniProtKB-SubCell"/>
</dbReference>
<feature type="compositionally biased region" description="Polar residues" evidence="11">
    <location>
        <begin position="131"/>
        <end position="145"/>
    </location>
</feature>
<evidence type="ECO:0000256" key="1">
    <source>
        <dbReference type="ARBA" id="ARBA00004273"/>
    </source>
</evidence>
<feature type="region of interest" description="Disordered" evidence="11">
    <location>
        <begin position="1"/>
        <end position="145"/>
    </location>
</feature>
<comment type="caution">
    <text evidence="12">The sequence shown here is derived from an EMBL/GenBank/DDBJ whole genome shotgun (WGS) entry which is preliminary data.</text>
</comment>
<evidence type="ECO:0000256" key="2">
    <source>
        <dbReference type="ARBA" id="ARBA00007255"/>
    </source>
</evidence>
<comment type="subcellular location">
    <subcellularLocation>
        <location evidence="1 10">Mitochondrion inner membrane</location>
    </subcellularLocation>
</comment>
<name>A0ABD3QMD1_9STRA</name>
<feature type="compositionally biased region" description="Low complexity" evidence="11">
    <location>
        <begin position="40"/>
        <end position="50"/>
    </location>
</feature>
<evidence type="ECO:0000256" key="3">
    <source>
        <dbReference type="ARBA" id="ARBA00022617"/>
    </source>
</evidence>
<evidence type="ECO:0000256" key="11">
    <source>
        <dbReference type="SAM" id="MobiDB-lite"/>
    </source>
</evidence>
<dbReference type="PANTHER" id="PTHR12743">
    <property type="entry name" value="CYTOCHROME C1 HEME LYASE"/>
    <property type="match status" value="1"/>
</dbReference>
<evidence type="ECO:0000256" key="9">
    <source>
        <dbReference type="ARBA" id="ARBA00023239"/>
    </source>
</evidence>
<dbReference type="AlphaFoldDB" id="A0ABD3QMD1"/>